<organism evidence="1 2">
    <name type="scientific">Nonomuraea turkmeniaca</name>
    <dbReference type="NCBI Taxonomy" id="103838"/>
    <lineage>
        <taxon>Bacteria</taxon>
        <taxon>Bacillati</taxon>
        <taxon>Actinomycetota</taxon>
        <taxon>Actinomycetes</taxon>
        <taxon>Streptosporangiales</taxon>
        <taxon>Streptosporangiaceae</taxon>
        <taxon>Nonomuraea</taxon>
    </lineage>
</organism>
<dbReference type="Proteomes" id="UP000309128">
    <property type="component" value="Unassembled WGS sequence"/>
</dbReference>
<evidence type="ECO:0000313" key="1">
    <source>
        <dbReference type="EMBL" id="TMR05504.1"/>
    </source>
</evidence>
<keyword evidence="2" id="KW-1185">Reference proteome</keyword>
<dbReference type="RefSeq" id="WP_138674195.1">
    <property type="nucleotide sequence ID" value="NZ_VCKY01000437.1"/>
</dbReference>
<name>A0A5S4EUT4_9ACTN</name>
<comment type="caution">
    <text evidence="1">The sequence shown here is derived from an EMBL/GenBank/DDBJ whole genome shotgun (WGS) entry which is preliminary data.</text>
</comment>
<proteinExistence type="predicted"/>
<reference evidence="1 2" key="1">
    <citation type="submission" date="2019-05" db="EMBL/GenBank/DDBJ databases">
        <title>Draft genome sequence of Nonomuraea turkmeniaca DSM 43926.</title>
        <authorList>
            <person name="Saricaoglu S."/>
            <person name="Isik K."/>
        </authorList>
    </citation>
    <scope>NUCLEOTIDE SEQUENCE [LARGE SCALE GENOMIC DNA]</scope>
    <source>
        <strain evidence="1 2">DSM 43926</strain>
    </source>
</reference>
<gene>
    <name evidence="1" type="ORF">ETD86_53140</name>
</gene>
<dbReference type="AlphaFoldDB" id="A0A5S4EUT4"/>
<sequence>MISWVRMWHVAFREKIEIMIGLLPGSGRRDRHAPATATPVILVPRSKVPARTSTVLPCDATPDRSACSRATAEVTRVGAGPVAC</sequence>
<protein>
    <submittedName>
        <fullName evidence="1">Uncharacterized protein</fullName>
    </submittedName>
</protein>
<dbReference type="EMBL" id="VCKY01000437">
    <property type="protein sequence ID" value="TMR05504.1"/>
    <property type="molecule type" value="Genomic_DNA"/>
</dbReference>
<evidence type="ECO:0000313" key="2">
    <source>
        <dbReference type="Proteomes" id="UP000309128"/>
    </source>
</evidence>
<accession>A0A5S4EUT4</accession>